<dbReference type="EMBL" id="CP019791">
    <property type="protein sequence ID" value="AQT68253.1"/>
    <property type="molecule type" value="Genomic_DNA"/>
</dbReference>
<dbReference type="Proteomes" id="UP000189674">
    <property type="component" value="Chromosome"/>
</dbReference>
<keyword evidence="2" id="KW-1185">Reference proteome</keyword>
<sequence length="207" mass="24114">MKKFDKYRPLTKQQLKEVVECYATEFPDWEIVDGNRFVRSLGPVAQEIGFQGMSYQAYRPMAYILPLPYPSIAMLHHFLDIKHDVIDMRAHPRKWRSAIAAMEEQFVPPIRQPLNLREVMRLCEQTAREKTNDLCMLAILNAYLGEKLQAKSYCERVQVAPSHMTPRPEWELEHQEFARQLLNAIESGNELKFLDDVTASGGFEIEQ</sequence>
<accession>A0A1U9NJY6</accession>
<evidence type="ECO:0000313" key="1">
    <source>
        <dbReference type="EMBL" id="AQT68253.1"/>
    </source>
</evidence>
<proteinExistence type="predicted"/>
<reference evidence="2" key="1">
    <citation type="submission" date="2017-02" db="EMBL/GenBank/DDBJ databases">
        <title>Comparative genomics and description of representatives of a novel lineage of planctomycetes thriving in anoxic sediments.</title>
        <authorList>
            <person name="Spring S."/>
            <person name="Bunk B."/>
            <person name="Sproer C."/>
        </authorList>
    </citation>
    <scope>NUCLEOTIDE SEQUENCE [LARGE SCALE GENOMIC DNA]</scope>
    <source>
        <strain evidence="2">ST-NAGAB-D1</strain>
    </source>
</reference>
<dbReference type="KEGG" id="alus:STSP2_01409"/>
<gene>
    <name evidence="1" type="ORF">STSP2_01409</name>
</gene>
<evidence type="ECO:0000313" key="2">
    <source>
        <dbReference type="Proteomes" id="UP000189674"/>
    </source>
</evidence>
<dbReference type="RefSeq" id="WP_146661093.1">
    <property type="nucleotide sequence ID" value="NZ_CP019791.1"/>
</dbReference>
<dbReference type="OrthoDB" id="7605576at2"/>
<dbReference type="AlphaFoldDB" id="A0A1U9NJY6"/>
<name>A0A1U9NJY6_9BACT</name>
<protein>
    <submittedName>
        <fullName evidence="1">Uncharacterized protein</fullName>
    </submittedName>
</protein>
<dbReference type="STRING" id="1936003.STSP2_01409"/>
<organism evidence="1 2">
    <name type="scientific">Anaerohalosphaera lusitana</name>
    <dbReference type="NCBI Taxonomy" id="1936003"/>
    <lineage>
        <taxon>Bacteria</taxon>
        <taxon>Pseudomonadati</taxon>
        <taxon>Planctomycetota</taxon>
        <taxon>Phycisphaerae</taxon>
        <taxon>Sedimentisphaerales</taxon>
        <taxon>Anaerohalosphaeraceae</taxon>
        <taxon>Anaerohalosphaera</taxon>
    </lineage>
</organism>